<dbReference type="Pfam" id="PF20700">
    <property type="entry name" value="Mutator"/>
    <property type="match status" value="1"/>
</dbReference>
<dbReference type="EMBL" id="NEDP02005462">
    <property type="protein sequence ID" value="OWF40459.1"/>
    <property type="molecule type" value="Genomic_DNA"/>
</dbReference>
<dbReference type="Proteomes" id="UP000242188">
    <property type="component" value="Unassembled WGS sequence"/>
</dbReference>
<name>A0A210PVE6_MIZYE</name>
<evidence type="ECO:0000256" key="1">
    <source>
        <dbReference type="SAM" id="MobiDB-lite"/>
    </source>
</evidence>
<dbReference type="OrthoDB" id="6122456at2759"/>
<accession>A0A210PVE6</accession>
<feature type="region of interest" description="Disordered" evidence="1">
    <location>
        <begin position="56"/>
        <end position="95"/>
    </location>
</feature>
<evidence type="ECO:0000313" key="3">
    <source>
        <dbReference type="EMBL" id="OWF36671.1"/>
    </source>
</evidence>
<evidence type="ECO:0000313" key="6">
    <source>
        <dbReference type="EMBL" id="OWF56594.1"/>
    </source>
</evidence>
<dbReference type="EMBL" id="NEDP02000134">
    <property type="protein sequence ID" value="OWF56594.1"/>
    <property type="molecule type" value="Genomic_DNA"/>
</dbReference>
<dbReference type="AlphaFoldDB" id="A0A210PVE6"/>
<dbReference type="InterPro" id="IPR049012">
    <property type="entry name" value="Mutator_transp_dom"/>
</dbReference>
<evidence type="ECO:0000259" key="2">
    <source>
        <dbReference type="Pfam" id="PF20700"/>
    </source>
</evidence>
<protein>
    <recommendedName>
        <fullName evidence="2">Mutator-like transposase domain-containing protein</fullName>
    </recommendedName>
</protein>
<feature type="region of interest" description="Disordered" evidence="1">
    <location>
        <begin position="627"/>
        <end position="665"/>
    </location>
</feature>
<reference evidence="4 7" key="1">
    <citation type="journal article" date="2017" name="Nat. Ecol. Evol.">
        <title>Scallop genome provides insights into evolution of bilaterian karyotype and development.</title>
        <authorList>
            <person name="Wang S."/>
            <person name="Zhang J."/>
            <person name="Jiao W."/>
            <person name="Li J."/>
            <person name="Xun X."/>
            <person name="Sun Y."/>
            <person name="Guo X."/>
            <person name="Huan P."/>
            <person name="Dong B."/>
            <person name="Zhang L."/>
            <person name="Hu X."/>
            <person name="Sun X."/>
            <person name="Wang J."/>
            <person name="Zhao C."/>
            <person name="Wang Y."/>
            <person name="Wang D."/>
            <person name="Huang X."/>
            <person name="Wang R."/>
            <person name="Lv J."/>
            <person name="Li Y."/>
            <person name="Zhang Z."/>
            <person name="Liu B."/>
            <person name="Lu W."/>
            <person name="Hui Y."/>
            <person name="Liang J."/>
            <person name="Zhou Z."/>
            <person name="Hou R."/>
            <person name="Li X."/>
            <person name="Liu Y."/>
            <person name="Li H."/>
            <person name="Ning X."/>
            <person name="Lin Y."/>
            <person name="Zhao L."/>
            <person name="Xing Q."/>
            <person name="Dou J."/>
            <person name="Li Y."/>
            <person name="Mao J."/>
            <person name="Guo H."/>
            <person name="Dou H."/>
            <person name="Li T."/>
            <person name="Mu C."/>
            <person name="Jiang W."/>
            <person name="Fu Q."/>
            <person name="Fu X."/>
            <person name="Miao Y."/>
            <person name="Liu J."/>
            <person name="Yu Q."/>
            <person name="Li R."/>
            <person name="Liao H."/>
            <person name="Li X."/>
            <person name="Kong Y."/>
            <person name="Jiang Z."/>
            <person name="Chourrout D."/>
            <person name="Li R."/>
            <person name="Bao Z."/>
        </authorList>
    </citation>
    <scope>NUCLEOTIDE SEQUENCE [LARGE SCALE GENOMIC DNA]</scope>
    <source>
        <strain evidence="4 7">PY_sf001</strain>
    </source>
</reference>
<sequence>MKGDTKRRKNHFQPGNIPKNKGQTLMPVEDQAGHPNDRTVFTRRLTTEEFKLVTKPSHDGRSLIASDTEDRPCPARILRPSTVPQEDSDSEPDNIEGNRIIDVLLMVKMWNSVFRLHAEKHHETCKIPEFELDTESKRALGWSCSVRCAKCSYRSPLHKLYREADTNKPGPKPALVNRYLPSALCGQSVSTKGARLLLGHLNIPAGAKSGMQRQANLVSKEITALNKIDMAEKTRQVVEVNHLRGDANPSTIGIALDGRYNSTSFGSAKKPGMNASQGMSLGIETSTPKKWIVARTLQNKLCWTGAWLRGKGYDVNCPGGHPDCTANTDRYDGLSEHAMGKNIGDQLTSQGILVKYATTDGDGTGAKGIEEAMQALDPMWKVERLADPTHLGKAQFRKSNSAKFSESMFPGRTRLMRAHSQKIFSQDLKARSSLIFKDLMKLHNGNMDIITKRLPAVLDATVACYSGDCSKCKQHSVVCSGGDSNNWWTRSMFLSANKIHGLQMTSDDEMLVLELLKMKLSTETVQSMRLSTSTQKNEGCHRTLNVSLPKYQNFGRNAEGRLDNTILTINNTAGKATQQKVDHLGGTLSKEVRHQLDQISSEEMYQRQRQYKPDVKKRNLELLVEQHREHANRSKSARKSDYRKGQLDPTLHRTRGDNQPQDHLY</sequence>
<evidence type="ECO:0000313" key="4">
    <source>
        <dbReference type="EMBL" id="OWF40459.1"/>
    </source>
</evidence>
<keyword evidence="7" id="KW-1185">Reference proteome</keyword>
<feature type="region of interest" description="Disordered" evidence="1">
    <location>
        <begin position="1"/>
        <end position="38"/>
    </location>
</feature>
<evidence type="ECO:0000313" key="7">
    <source>
        <dbReference type="Proteomes" id="UP000242188"/>
    </source>
</evidence>
<proteinExistence type="predicted"/>
<gene>
    <name evidence="3" type="ORF">KP79_PYT03018</name>
    <name evidence="6" type="ORF">KP79_PYT18696</name>
    <name evidence="4" type="ORF">KP79_PYT22343</name>
    <name evidence="5" type="ORF">KP79_PYT26367</name>
</gene>
<feature type="domain" description="Mutator-like transposase" evidence="2">
    <location>
        <begin position="97"/>
        <end position="479"/>
    </location>
</feature>
<feature type="compositionally biased region" description="Basic residues" evidence="1">
    <location>
        <begin position="1"/>
        <end position="11"/>
    </location>
</feature>
<organism evidence="4 7">
    <name type="scientific">Mizuhopecten yessoensis</name>
    <name type="common">Japanese scallop</name>
    <name type="synonym">Patinopecten yessoensis</name>
    <dbReference type="NCBI Taxonomy" id="6573"/>
    <lineage>
        <taxon>Eukaryota</taxon>
        <taxon>Metazoa</taxon>
        <taxon>Spiralia</taxon>
        <taxon>Lophotrochozoa</taxon>
        <taxon>Mollusca</taxon>
        <taxon>Bivalvia</taxon>
        <taxon>Autobranchia</taxon>
        <taxon>Pteriomorphia</taxon>
        <taxon>Pectinida</taxon>
        <taxon>Pectinoidea</taxon>
        <taxon>Pectinidae</taxon>
        <taxon>Mizuhopecten</taxon>
    </lineage>
</organism>
<evidence type="ECO:0000313" key="5">
    <source>
        <dbReference type="EMBL" id="OWF44443.1"/>
    </source>
</evidence>
<comment type="caution">
    <text evidence="4">The sequence shown here is derived from an EMBL/GenBank/DDBJ whole genome shotgun (WGS) entry which is preliminary data.</text>
</comment>
<dbReference type="EMBL" id="NEDP02004782">
    <property type="protein sequence ID" value="OWF44443.1"/>
    <property type="molecule type" value="Genomic_DNA"/>
</dbReference>
<dbReference type="EMBL" id="NEDP02076510">
    <property type="protein sequence ID" value="OWF36671.1"/>
    <property type="molecule type" value="Genomic_DNA"/>
</dbReference>
<feature type="compositionally biased region" description="Basic and acidic residues" evidence="1">
    <location>
        <begin position="627"/>
        <end position="656"/>
    </location>
</feature>